<sequence>MMVQRKPSSHSSFTTSSSSSRTLDSPTEQLGFDRSRFIVPSPRDQQVFSQPTRADSPIQPIDSDSPLKYLNSDSSYSAAQVLGASAKAEEAGARRNARSGTRPRPLPQPGVVLNRVHSNGTTESGKTMDTLPVYRSREPSFDIPRPLPEIVITSHSSNRSLPAYLANGTRS</sequence>
<evidence type="ECO:0000256" key="1">
    <source>
        <dbReference type="SAM" id="MobiDB-lite"/>
    </source>
</evidence>
<feature type="region of interest" description="Disordered" evidence="1">
    <location>
        <begin position="85"/>
        <end position="132"/>
    </location>
</feature>
<organism evidence="2 3">
    <name type="scientific">Marasmiellus scandens</name>
    <dbReference type="NCBI Taxonomy" id="2682957"/>
    <lineage>
        <taxon>Eukaryota</taxon>
        <taxon>Fungi</taxon>
        <taxon>Dikarya</taxon>
        <taxon>Basidiomycota</taxon>
        <taxon>Agaricomycotina</taxon>
        <taxon>Agaricomycetes</taxon>
        <taxon>Agaricomycetidae</taxon>
        <taxon>Agaricales</taxon>
        <taxon>Marasmiineae</taxon>
        <taxon>Omphalotaceae</taxon>
        <taxon>Marasmiellus</taxon>
    </lineage>
</organism>
<accession>A0ABR1JGN3</accession>
<proteinExistence type="predicted"/>
<feature type="region of interest" description="Disordered" evidence="1">
    <location>
        <begin position="1"/>
        <end position="69"/>
    </location>
</feature>
<feature type="compositionally biased region" description="Polar residues" evidence="1">
    <location>
        <begin position="43"/>
        <end position="53"/>
    </location>
</feature>
<feature type="compositionally biased region" description="Low complexity" evidence="1">
    <location>
        <begin position="9"/>
        <end position="27"/>
    </location>
</feature>
<comment type="caution">
    <text evidence="2">The sequence shown here is derived from an EMBL/GenBank/DDBJ whole genome shotgun (WGS) entry which is preliminary data.</text>
</comment>
<reference evidence="2 3" key="1">
    <citation type="submission" date="2024-01" db="EMBL/GenBank/DDBJ databases">
        <title>A draft genome for the cacao thread blight pathogen Marasmiellus scandens.</title>
        <authorList>
            <person name="Baruah I.K."/>
            <person name="Leung J."/>
            <person name="Bukari Y."/>
            <person name="Amoako-Attah I."/>
            <person name="Meinhardt L.W."/>
            <person name="Bailey B.A."/>
            <person name="Cohen S.P."/>
        </authorList>
    </citation>
    <scope>NUCLEOTIDE SEQUENCE [LARGE SCALE GENOMIC DNA]</scope>
    <source>
        <strain evidence="2 3">GH-19</strain>
    </source>
</reference>
<keyword evidence="3" id="KW-1185">Reference proteome</keyword>
<evidence type="ECO:0000313" key="2">
    <source>
        <dbReference type="EMBL" id="KAK7458776.1"/>
    </source>
</evidence>
<dbReference type="EMBL" id="JBANRG010000017">
    <property type="protein sequence ID" value="KAK7458776.1"/>
    <property type="molecule type" value="Genomic_DNA"/>
</dbReference>
<evidence type="ECO:0000313" key="3">
    <source>
        <dbReference type="Proteomes" id="UP001498398"/>
    </source>
</evidence>
<gene>
    <name evidence="2" type="ORF">VKT23_009782</name>
</gene>
<protein>
    <submittedName>
        <fullName evidence="2">Uncharacterized protein</fullName>
    </submittedName>
</protein>
<name>A0ABR1JGN3_9AGAR</name>
<feature type="compositionally biased region" description="Polar residues" evidence="1">
    <location>
        <begin position="116"/>
        <end position="127"/>
    </location>
</feature>
<dbReference type="Proteomes" id="UP001498398">
    <property type="component" value="Unassembled WGS sequence"/>
</dbReference>